<dbReference type="OrthoDB" id="9991317at2759"/>
<gene>
    <name evidence="3" type="ORF">BDV96DRAFT_536558</name>
</gene>
<dbReference type="AlphaFoldDB" id="A0A6A5ZPT9"/>
<proteinExistence type="predicted"/>
<dbReference type="GO" id="GO:0006383">
    <property type="term" value="P:transcription by RNA polymerase III"/>
    <property type="evidence" value="ECO:0007669"/>
    <property type="project" value="InterPro"/>
</dbReference>
<dbReference type="PANTHER" id="PTHR23082:SF0">
    <property type="entry name" value="GENERAL TRANSCRIPTION FACTOR 3C POLYPEPTIDE 3"/>
    <property type="match status" value="1"/>
</dbReference>
<feature type="compositionally biased region" description="Basic residues" evidence="2">
    <location>
        <begin position="232"/>
        <end position="250"/>
    </location>
</feature>
<protein>
    <recommendedName>
        <fullName evidence="5">TPR-like protein</fullName>
    </recommendedName>
</protein>
<feature type="compositionally biased region" description="Acidic residues" evidence="2">
    <location>
        <begin position="164"/>
        <end position="192"/>
    </location>
</feature>
<feature type="compositionally biased region" description="Polar residues" evidence="2">
    <location>
        <begin position="16"/>
        <end position="32"/>
    </location>
</feature>
<feature type="compositionally biased region" description="Basic residues" evidence="2">
    <location>
        <begin position="196"/>
        <end position="220"/>
    </location>
</feature>
<dbReference type="GO" id="GO:0000127">
    <property type="term" value="C:transcription factor TFIIIC complex"/>
    <property type="evidence" value="ECO:0007669"/>
    <property type="project" value="TreeGrafter"/>
</dbReference>
<sequence>MHSSGGYHNQWPGGQPPQNNDLNQGQFPNGQFFSPHPRAGLPHSSNQTVTGHAYQDVNYVSPYGSQPQPQVPTSGVDFQEGPAPLDAPAFSEPNFATISLPIVEEGYIPAPGHEDDDAGIENPYTTNRAPYWESDEEEEDDDDWEKDLEEEDFLRSLAERNNDSDDSDFSIEDEEEDPDDLILDGVVDDDAEETRKRGRPRSSGRGRGTGRGRPRGRPRLLTRNNDGSTGVRPKRVKIRRGMNGRPKGKRGPREVADPGPEFKDLQRRANDAYEASQYQQAIVYAKQAIKKNPEIYASHNLLSEVYDKMGQFDKALEVLIVSAPVKRDKSLWGYIIDKLYAMDTRRFPLYTEKNKDCIALDCLRGILELDSNDLKARHMKLDIEERLGHHSKCVKQCQLILVLQPERGDILKRMAMQGTATQRLTRIHLNKMLEYFDTSFAYMMANEAPQESNLDWSLLNVYLDLLNLSNVYPKALTRARMLSRWIQGRKEETYWDDYADDREFDLAAEPRRTAVPQFSLVSDQYNYGGGLPLDIRIKIGLFRLRQSPAQLEEAMRHFEYLEPEDESPTAKVNSFGDLFREIADAFHSLQFDQEAVRFYEPLYTRNQKEMVLKTFLGLHTCYSNLDKLSMSNKAADIVQIFLDWKTDSVKDLAVLAKFFEHQGMTEEARKRADRAYKMRGFRALQQVGFRGLSEVQAHGMREKRRANWDSTRKAVRIRKYLKTLREATRSGTDPDNDSSSTVAIVSRPKLGLFRKKKTDVDPKPRRFEPVAEPATFAGTDVPTEAVASRAWRLKLDDLAQESPEDLQAARTQHREIEASFSRLRMLQEAADDGDEDAASEFLSITRELLEEFSTFDLFYYNKKHKFRSYFRRVAHGELWKDSALMMLAVAANRVEDGQEEPDLQETPRTQPNDFYGIHFDEWLDAFCMYAILLARNTEDNRCFRALDILTRTNIFYWSQKSTHQIQKVRLACALALDDSTQVSVAIRWFMRTYPFSSDLFRLYGSANRLTTLGEGFGASAATKAFMRYIKAMDYALLTPAQRDRYNFQGDDRTKWYANAVQSGIIKAVKGHDPALFGLFGHMEGCTGSSHITALNYFYRAFALTPEDPTLNLSIGIAYIQHAMKRLSENRQFQIQQGLTFVYRYHELRTRDNIPVYCSEAEYNLGRVWHSLGLLSDAIPHYEKCIALSKRVREQEILSQGGDGSTAEDFASDAAFTLQQIYALTGNFSSAKTVTEGTLVIE</sequence>
<name>A0A6A5ZPT9_9PLEO</name>
<feature type="region of interest" description="Disordered" evidence="2">
    <location>
        <begin position="1"/>
        <end position="91"/>
    </location>
</feature>
<dbReference type="Gene3D" id="1.25.40.10">
    <property type="entry name" value="Tetratricopeptide repeat domain"/>
    <property type="match status" value="2"/>
</dbReference>
<evidence type="ECO:0000256" key="1">
    <source>
        <dbReference type="PROSITE-ProRule" id="PRU00339"/>
    </source>
</evidence>
<feature type="compositionally biased region" description="Acidic residues" evidence="2">
    <location>
        <begin position="133"/>
        <end position="152"/>
    </location>
</feature>
<dbReference type="Proteomes" id="UP000799770">
    <property type="component" value="Unassembled WGS sequence"/>
</dbReference>
<feature type="repeat" description="TPR" evidence="1">
    <location>
        <begin position="1158"/>
        <end position="1191"/>
    </location>
</feature>
<evidence type="ECO:0008006" key="5">
    <source>
        <dbReference type="Google" id="ProtNLM"/>
    </source>
</evidence>
<keyword evidence="1" id="KW-0802">TPR repeat</keyword>
<dbReference type="Pfam" id="PF14559">
    <property type="entry name" value="TPR_19"/>
    <property type="match status" value="1"/>
</dbReference>
<organism evidence="3 4">
    <name type="scientific">Lophiotrema nucula</name>
    <dbReference type="NCBI Taxonomy" id="690887"/>
    <lineage>
        <taxon>Eukaryota</taxon>
        <taxon>Fungi</taxon>
        <taxon>Dikarya</taxon>
        <taxon>Ascomycota</taxon>
        <taxon>Pezizomycotina</taxon>
        <taxon>Dothideomycetes</taxon>
        <taxon>Pleosporomycetidae</taxon>
        <taxon>Pleosporales</taxon>
        <taxon>Lophiotremataceae</taxon>
        <taxon>Lophiotrema</taxon>
    </lineage>
</organism>
<dbReference type="SMART" id="SM00028">
    <property type="entry name" value="TPR"/>
    <property type="match status" value="3"/>
</dbReference>
<dbReference type="InterPro" id="IPR011990">
    <property type="entry name" value="TPR-like_helical_dom_sf"/>
</dbReference>
<evidence type="ECO:0000313" key="4">
    <source>
        <dbReference type="Proteomes" id="UP000799770"/>
    </source>
</evidence>
<feature type="compositionally biased region" description="Polar residues" evidence="2">
    <location>
        <begin position="63"/>
        <end position="73"/>
    </location>
</feature>
<dbReference type="SUPFAM" id="SSF48452">
    <property type="entry name" value="TPR-like"/>
    <property type="match status" value="2"/>
</dbReference>
<dbReference type="PROSITE" id="PS50005">
    <property type="entry name" value="TPR"/>
    <property type="match status" value="1"/>
</dbReference>
<evidence type="ECO:0000313" key="3">
    <source>
        <dbReference type="EMBL" id="KAF2121720.1"/>
    </source>
</evidence>
<accession>A0A6A5ZPT9</accession>
<feature type="compositionally biased region" description="Basic and acidic residues" evidence="2">
    <location>
        <begin position="153"/>
        <end position="163"/>
    </location>
</feature>
<evidence type="ECO:0000256" key="2">
    <source>
        <dbReference type="SAM" id="MobiDB-lite"/>
    </source>
</evidence>
<keyword evidence="4" id="KW-1185">Reference proteome</keyword>
<reference evidence="3" key="1">
    <citation type="journal article" date="2020" name="Stud. Mycol.">
        <title>101 Dothideomycetes genomes: a test case for predicting lifestyles and emergence of pathogens.</title>
        <authorList>
            <person name="Haridas S."/>
            <person name="Albert R."/>
            <person name="Binder M."/>
            <person name="Bloem J."/>
            <person name="Labutti K."/>
            <person name="Salamov A."/>
            <person name="Andreopoulos B."/>
            <person name="Baker S."/>
            <person name="Barry K."/>
            <person name="Bills G."/>
            <person name="Bluhm B."/>
            <person name="Cannon C."/>
            <person name="Castanera R."/>
            <person name="Culley D."/>
            <person name="Daum C."/>
            <person name="Ezra D."/>
            <person name="Gonzalez J."/>
            <person name="Henrissat B."/>
            <person name="Kuo A."/>
            <person name="Liang C."/>
            <person name="Lipzen A."/>
            <person name="Lutzoni F."/>
            <person name="Magnuson J."/>
            <person name="Mondo S."/>
            <person name="Nolan M."/>
            <person name="Ohm R."/>
            <person name="Pangilinan J."/>
            <person name="Park H.-J."/>
            <person name="Ramirez L."/>
            <person name="Alfaro M."/>
            <person name="Sun H."/>
            <person name="Tritt A."/>
            <person name="Yoshinaga Y."/>
            <person name="Zwiers L.-H."/>
            <person name="Turgeon B."/>
            <person name="Goodwin S."/>
            <person name="Spatafora J."/>
            <person name="Crous P."/>
            <person name="Grigoriev I."/>
        </authorList>
    </citation>
    <scope>NUCLEOTIDE SEQUENCE</scope>
    <source>
        <strain evidence="3">CBS 627.86</strain>
    </source>
</reference>
<feature type="compositionally biased region" description="Basic and acidic residues" evidence="2">
    <location>
        <begin position="251"/>
        <end position="261"/>
    </location>
</feature>
<dbReference type="InterPro" id="IPR039340">
    <property type="entry name" value="Tfc4/TFIIIC-102/Sfc4"/>
</dbReference>
<dbReference type="EMBL" id="ML977311">
    <property type="protein sequence ID" value="KAF2121720.1"/>
    <property type="molecule type" value="Genomic_DNA"/>
</dbReference>
<dbReference type="InterPro" id="IPR019734">
    <property type="entry name" value="TPR_rpt"/>
</dbReference>
<feature type="region of interest" description="Disordered" evidence="2">
    <location>
        <begin position="107"/>
        <end position="261"/>
    </location>
</feature>
<dbReference type="PANTHER" id="PTHR23082">
    <property type="entry name" value="TRANSCRIPTION INITIATION FACTOR IIIC TFIIIC , POLYPEPTIDE 3-RELATED"/>
    <property type="match status" value="1"/>
</dbReference>